<evidence type="ECO:0000313" key="3">
    <source>
        <dbReference type="Proteomes" id="UP000638263"/>
    </source>
</evidence>
<sequence length="55" mass="5808">MLALGALGMSFVFIGFLVSQGTISLIDAAWVASVVLTLIFVLVFRGPCYAVAVRC</sequence>
<feature type="transmembrane region" description="Helical" evidence="1">
    <location>
        <begin position="29"/>
        <end position="52"/>
    </location>
</feature>
<dbReference type="AlphaFoldDB" id="A0A917VYW7"/>
<evidence type="ECO:0000256" key="1">
    <source>
        <dbReference type="SAM" id="Phobius"/>
    </source>
</evidence>
<dbReference type="EMBL" id="BMMH01000046">
    <property type="protein sequence ID" value="GGL46887.1"/>
    <property type="molecule type" value="Genomic_DNA"/>
</dbReference>
<comment type="caution">
    <text evidence="2">The sequence shown here is derived from an EMBL/GenBank/DDBJ whole genome shotgun (WGS) entry which is preliminary data.</text>
</comment>
<keyword evidence="1" id="KW-0812">Transmembrane</keyword>
<dbReference type="Proteomes" id="UP000638263">
    <property type="component" value="Unassembled WGS sequence"/>
</dbReference>
<keyword evidence="3" id="KW-1185">Reference proteome</keyword>
<evidence type="ECO:0000313" key="2">
    <source>
        <dbReference type="EMBL" id="GGL46887.1"/>
    </source>
</evidence>
<organism evidence="2 3">
    <name type="scientific">Nocardia jinanensis</name>
    <dbReference type="NCBI Taxonomy" id="382504"/>
    <lineage>
        <taxon>Bacteria</taxon>
        <taxon>Bacillati</taxon>
        <taxon>Actinomycetota</taxon>
        <taxon>Actinomycetes</taxon>
        <taxon>Mycobacteriales</taxon>
        <taxon>Nocardiaceae</taxon>
        <taxon>Nocardia</taxon>
    </lineage>
</organism>
<reference evidence="2" key="2">
    <citation type="submission" date="2020-09" db="EMBL/GenBank/DDBJ databases">
        <authorList>
            <person name="Sun Q."/>
            <person name="Zhou Y."/>
        </authorList>
    </citation>
    <scope>NUCLEOTIDE SEQUENCE</scope>
    <source>
        <strain evidence="2">CGMCC 4.3508</strain>
    </source>
</reference>
<reference evidence="2" key="1">
    <citation type="journal article" date="2014" name="Int. J. Syst. Evol. Microbiol.">
        <title>Complete genome sequence of Corynebacterium casei LMG S-19264T (=DSM 44701T), isolated from a smear-ripened cheese.</title>
        <authorList>
            <consortium name="US DOE Joint Genome Institute (JGI-PGF)"/>
            <person name="Walter F."/>
            <person name="Albersmeier A."/>
            <person name="Kalinowski J."/>
            <person name="Ruckert C."/>
        </authorList>
    </citation>
    <scope>NUCLEOTIDE SEQUENCE</scope>
    <source>
        <strain evidence="2">CGMCC 4.3508</strain>
    </source>
</reference>
<keyword evidence="1" id="KW-1133">Transmembrane helix</keyword>
<keyword evidence="1" id="KW-0472">Membrane</keyword>
<gene>
    <name evidence="2" type="ORF">GCM10011588_72210</name>
</gene>
<protein>
    <submittedName>
        <fullName evidence="2">Uncharacterized protein</fullName>
    </submittedName>
</protein>
<proteinExistence type="predicted"/>
<name>A0A917VYW7_9NOCA</name>
<accession>A0A917VYW7</accession>